<keyword evidence="2" id="KW-0732">Signal</keyword>
<name>A0NPH3_ROSAI</name>
<evidence type="ECO:0000256" key="2">
    <source>
        <dbReference type="SAM" id="SignalP"/>
    </source>
</evidence>
<accession>A0NPH3</accession>
<feature type="compositionally biased region" description="Basic and acidic residues" evidence="1">
    <location>
        <begin position="180"/>
        <end position="189"/>
    </location>
</feature>
<comment type="caution">
    <text evidence="3">The sequence shown here is derived from an EMBL/GenBank/DDBJ whole genome shotgun (WGS) entry which is preliminary data.</text>
</comment>
<protein>
    <submittedName>
        <fullName evidence="3">Uncharacterized protein</fullName>
    </submittedName>
</protein>
<dbReference type="Proteomes" id="UP000004848">
    <property type="component" value="Unassembled WGS sequence"/>
</dbReference>
<evidence type="ECO:0000313" key="3">
    <source>
        <dbReference type="EMBL" id="EAV45336.1"/>
    </source>
</evidence>
<dbReference type="AlphaFoldDB" id="A0NPH3"/>
<feature type="compositionally biased region" description="Polar residues" evidence="1">
    <location>
        <begin position="192"/>
        <end position="201"/>
    </location>
</feature>
<feature type="region of interest" description="Disordered" evidence="1">
    <location>
        <begin position="180"/>
        <end position="201"/>
    </location>
</feature>
<organism evidence="3 4">
    <name type="scientific">Roseibium aggregatum (strain ATCC 25650 / DSM 13394 / JCM 20685 / NBRC 16684 / NCIMB 2208 / IAM 12614 / B1)</name>
    <name type="common">Stappia aggregata</name>
    <dbReference type="NCBI Taxonomy" id="384765"/>
    <lineage>
        <taxon>Bacteria</taxon>
        <taxon>Pseudomonadati</taxon>
        <taxon>Pseudomonadota</taxon>
        <taxon>Alphaproteobacteria</taxon>
        <taxon>Hyphomicrobiales</taxon>
        <taxon>Stappiaceae</taxon>
        <taxon>Roseibium</taxon>
    </lineage>
</organism>
<evidence type="ECO:0000256" key="1">
    <source>
        <dbReference type="SAM" id="MobiDB-lite"/>
    </source>
</evidence>
<dbReference type="GeneID" id="68845464"/>
<dbReference type="OrthoDB" id="8449521at2"/>
<dbReference type="RefSeq" id="WP_006932682.1">
    <property type="nucleotide sequence ID" value="NZ_AAUW01000003.1"/>
</dbReference>
<evidence type="ECO:0000313" key="4">
    <source>
        <dbReference type="Proteomes" id="UP000004848"/>
    </source>
</evidence>
<proteinExistence type="predicted"/>
<dbReference type="EMBL" id="AAUW01000003">
    <property type="protein sequence ID" value="EAV45336.1"/>
    <property type="molecule type" value="Genomic_DNA"/>
</dbReference>
<feature type="chain" id="PRO_5002628011" evidence="2">
    <location>
        <begin position="24"/>
        <end position="201"/>
    </location>
</feature>
<feature type="signal peptide" evidence="2">
    <location>
        <begin position="1"/>
        <end position="23"/>
    </location>
</feature>
<gene>
    <name evidence="3" type="ORF">SIAM614_18464</name>
</gene>
<sequence length="201" mass="22211">MRYFSLVMLASIHLLASGIDANACITFAQMDLSDVKFGDVVVVGKIRNYKIVEDPKVREIQKKRCENKKTADDRYCKMRSFLSDYAQFQIEVDTVLKGEPDESVSVTWDNSTFGEPISLGEENERFLIALRAANSNMPPLRGPSAFISANPSPELLTVLQAPCSSPFIFKFPGETASKVKDILDGKDPGDAGSTNPRSGFY</sequence>
<reference evidence="3 4" key="1">
    <citation type="submission" date="2006-05" db="EMBL/GenBank/DDBJ databases">
        <authorList>
            <person name="King G."/>
            <person name="Ferriera S."/>
            <person name="Johnson J."/>
            <person name="Kravitz S."/>
            <person name="Beeson K."/>
            <person name="Sutton G."/>
            <person name="Rogers Y.-H."/>
            <person name="Friedman R."/>
            <person name="Frazier M."/>
            <person name="Venter J.C."/>
        </authorList>
    </citation>
    <scope>NUCLEOTIDE SEQUENCE [LARGE SCALE GENOMIC DNA]</scope>
    <source>
        <strain evidence="4">ATCC 25650 / DSM 13394 / JCM 20685 / NBRC 16684 / NCIMB 2208 / IAM 12614 / B1</strain>
    </source>
</reference>
<dbReference type="eggNOG" id="ENOG5033I1R">
    <property type="taxonomic scope" value="Bacteria"/>
</dbReference>